<dbReference type="PANTHER" id="PTHR47549">
    <property type="entry name" value="GOLGI APPARATUS MEMBRANE PROTEIN TVP38-RELATED"/>
    <property type="match status" value="1"/>
</dbReference>
<feature type="compositionally biased region" description="Basic and acidic residues" evidence="10">
    <location>
        <begin position="397"/>
        <end position="406"/>
    </location>
</feature>
<dbReference type="FunCoup" id="A0A3N4KHY6">
    <property type="interactions" value="111"/>
</dbReference>
<accession>A0A3N4KHY6</accession>
<dbReference type="InterPro" id="IPR032816">
    <property type="entry name" value="VTT_dom"/>
</dbReference>
<evidence type="ECO:0000256" key="1">
    <source>
        <dbReference type="ARBA" id="ARBA00002978"/>
    </source>
</evidence>
<evidence type="ECO:0000256" key="4">
    <source>
        <dbReference type="ARBA" id="ARBA00013533"/>
    </source>
</evidence>
<sequence>MSQNPRHSGILYTPADDHPASAVPTAAPPVPRWTHPRRSRPASVASHPKPKRTVIENAKRRVVKLQRWARKRVRKLTLQQKILGSLLVLFVSVSAILMLVFHSQILHAMLPIARKLRQMRAGWLLIFTMCYISAFPPMIGYSTSVTLAGFIYGFPNGWFIVAAATILGATSAFIACRQFFQNFSKRMVATDKRFAALSLTLKHDGIKLLCMIRLCPLPYSIGNGAMSTFPTVTPWAFMLATACATPKLMIHVFIGERLARLAEADQKMDTKTKLLNYSSIIGGILLGVLTGWLIYKRTIKRANQLEAEERARMRGTMVSPSGRTPSSAQFTDDESLDPHAATAAGLVAGLVEGDELEQAGIFSDVSSSEDDGESDDLLGSSEEEAGDTGYGMEDSVELERSGREGRGAIALP</sequence>
<feature type="compositionally biased region" description="Acidic residues" evidence="10">
    <location>
        <begin position="367"/>
        <end position="386"/>
    </location>
</feature>
<dbReference type="PANTHER" id="PTHR47549:SF1">
    <property type="entry name" value="GOLGI APPARATUS MEMBRANE PROTEIN TVP38"/>
    <property type="match status" value="1"/>
</dbReference>
<reference evidence="13 14" key="1">
    <citation type="journal article" date="2018" name="Nat. Ecol. Evol.">
        <title>Pezizomycetes genomes reveal the molecular basis of ectomycorrhizal truffle lifestyle.</title>
        <authorList>
            <person name="Murat C."/>
            <person name="Payen T."/>
            <person name="Noel B."/>
            <person name="Kuo A."/>
            <person name="Morin E."/>
            <person name="Chen J."/>
            <person name="Kohler A."/>
            <person name="Krizsan K."/>
            <person name="Balestrini R."/>
            <person name="Da Silva C."/>
            <person name="Montanini B."/>
            <person name="Hainaut M."/>
            <person name="Levati E."/>
            <person name="Barry K.W."/>
            <person name="Belfiori B."/>
            <person name="Cichocki N."/>
            <person name="Clum A."/>
            <person name="Dockter R.B."/>
            <person name="Fauchery L."/>
            <person name="Guy J."/>
            <person name="Iotti M."/>
            <person name="Le Tacon F."/>
            <person name="Lindquist E.A."/>
            <person name="Lipzen A."/>
            <person name="Malagnac F."/>
            <person name="Mello A."/>
            <person name="Molinier V."/>
            <person name="Miyauchi S."/>
            <person name="Poulain J."/>
            <person name="Riccioni C."/>
            <person name="Rubini A."/>
            <person name="Sitrit Y."/>
            <person name="Splivallo R."/>
            <person name="Traeger S."/>
            <person name="Wang M."/>
            <person name="Zifcakova L."/>
            <person name="Wipf D."/>
            <person name="Zambonelli A."/>
            <person name="Paolocci F."/>
            <person name="Nowrousian M."/>
            <person name="Ottonello S."/>
            <person name="Baldrian P."/>
            <person name="Spatafora J.W."/>
            <person name="Henrissat B."/>
            <person name="Nagy L.G."/>
            <person name="Aury J.M."/>
            <person name="Wincker P."/>
            <person name="Grigoriev I.V."/>
            <person name="Bonfante P."/>
            <person name="Martin F.M."/>
        </authorList>
    </citation>
    <scope>NUCLEOTIDE SEQUENCE [LARGE SCALE GENOMIC DNA]</scope>
    <source>
        <strain evidence="13 14">CCBAS932</strain>
    </source>
</reference>
<feature type="compositionally biased region" description="Polar residues" evidence="10">
    <location>
        <begin position="318"/>
        <end position="330"/>
    </location>
</feature>
<feature type="transmembrane region" description="Helical" evidence="11">
    <location>
        <begin position="274"/>
        <end position="295"/>
    </location>
</feature>
<keyword evidence="8" id="KW-0333">Golgi apparatus</keyword>
<feature type="transmembrane region" description="Helical" evidence="11">
    <location>
        <begin position="122"/>
        <end position="152"/>
    </location>
</feature>
<evidence type="ECO:0000256" key="10">
    <source>
        <dbReference type="SAM" id="MobiDB-lite"/>
    </source>
</evidence>
<dbReference type="EMBL" id="ML119145">
    <property type="protein sequence ID" value="RPB10177.1"/>
    <property type="molecule type" value="Genomic_DNA"/>
</dbReference>
<feature type="region of interest" description="Disordered" evidence="10">
    <location>
        <begin position="1"/>
        <end position="51"/>
    </location>
</feature>
<evidence type="ECO:0000256" key="11">
    <source>
        <dbReference type="SAM" id="Phobius"/>
    </source>
</evidence>
<evidence type="ECO:0000313" key="14">
    <source>
        <dbReference type="Proteomes" id="UP000277580"/>
    </source>
</evidence>
<evidence type="ECO:0000256" key="3">
    <source>
        <dbReference type="ARBA" id="ARBA00008640"/>
    </source>
</evidence>
<evidence type="ECO:0000313" key="13">
    <source>
        <dbReference type="EMBL" id="RPB10177.1"/>
    </source>
</evidence>
<feature type="domain" description="VTT" evidence="12">
    <location>
        <begin position="142"/>
        <end position="256"/>
    </location>
</feature>
<dbReference type="GO" id="GO:0016192">
    <property type="term" value="P:vesicle-mediated transport"/>
    <property type="evidence" value="ECO:0007669"/>
    <property type="project" value="TreeGrafter"/>
</dbReference>
<comment type="function">
    <text evidence="1">Golgi membrane protein involved in vesicular trafficking and spindle migration.</text>
</comment>
<dbReference type="AlphaFoldDB" id="A0A3N4KHY6"/>
<feature type="region of interest" description="Disordered" evidence="10">
    <location>
        <begin position="311"/>
        <end position="334"/>
    </location>
</feature>
<evidence type="ECO:0000256" key="9">
    <source>
        <dbReference type="ARBA" id="ARBA00023136"/>
    </source>
</evidence>
<evidence type="ECO:0000256" key="7">
    <source>
        <dbReference type="ARBA" id="ARBA00022989"/>
    </source>
</evidence>
<keyword evidence="14" id="KW-1185">Reference proteome</keyword>
<feature type="region of interest" description="Disordered" evidence="10">
    <location>
        <begin position="362"/>
        <end position="412"/>
    </location>
</feature>
<keyword evidence="9 11" id="KW-0472">Membrane</keyword>
<keyword evidence="7 11" id="KW-1133">Transmembrane helix</keyword>
<organism evidence="13 14">
    <name type="scientific">Morchella conica CCBAS932</name>
    <dbReference type="NCBI Taxonomy" id="1392247"/>
    <lineage>
        <taxon>Eukaryota</taxon>
        <taxon>Fungi</taxon>
        <taxon>Dikarya</taxon>
        <taxon>Ascomycota</taxon>
        <taxon>Pezizomycotina</taxon>
        <taxon>Pezizomycetes</taxon>
        <taxon>Pezizales</taxon>
        <taxon>Morchellaceae</taxon>
        <taxon>Morchella</taxon>
    </lineage>
</organism>
<dbReference type="OrthoDB" id="166803at2759"/>
<comment type="subcellular location">
    <subcellularLocation>
        <location evidence="2">Golgi apparatus membrane</location>
        <topology evidence="2">Multi-pass membrane protein</topology>
    </subcellularLocation>
</comment>
<dbReference type="InterPro" id="IPR051076">
    <property type="entry name" value="Golgi_membrane_TVP38/TMEM64"/>
</dbReference>
<evidence type="ECO:0000256" key="5">
    <source>
        <dbReference type="ARBA" id="ARBA00020673"/>
    </source>
</evidence>
<evidence type="ECO:0000259" key="12">
    <source>
        <dbReference type="Pfam" id="PF09335"/>
    </source>
</evidence>
<feature type="transmembrane region" description="Helical" evidence="11">
    <location>
        <begin position="158"/>
        <end position="176"/>
    </location>
</feature>
<dbReference type="GO" id="GO:0000139">
    <property type="term" value="C:Golgi membrane"/>
    <property type="evidence" value="ECO:0007669"/>
    <property type="project" value="UniProtKB-SubCell"/>
</dbReference>
<name>A0A3N4KHY6_9PEZI</name>
<keyword evidence="6 11" id="KW-0812">Transmembrane</keyword>
<dbReference type="STRING" id="1392247.A0A3N4KHY6"/>
<evidence type="ECO:0000256" key="6">
    <source>
        <dbReference type="ARBA" id="ARBA00022692"/>
    </source>
</evidence>
<dbReference type="InParanoid" id="A0A3N4KHY6"/>
<dbReference type="GO" id="GO:0000022">
    <property type="term" value="P:mitotic spindle elongation"/>
    <property type="evidence" value="ECO:0007669"/>
    <property type="project" value="TreeGrafter"/>
</dbReference>
<feature type="transmembrane region" description="Helical" evidence="11">
    <location>
        <begin position="82"/>
        <end position="101"/>
    </location>
</feature>
<protein>
    <recommendedName>
        <fullName evidence="4">Golgi apparatus membrane protein TVP38</fullName>
    </recommendedName>
    <alternativeName>
        <fullName evidence="5">Golgi apparatus membrane protein tvp38</fullName>
    </alternativeName>
</protein>
<evidence type="ECO:0000256" key="2">
    <source>
        <dbReference type="ARBA" id="ARBA00004653"/>
    </source>
</evidence>
<proteinExistence type="inferred from homology"/>
<gene>
    <name evidence="13" type="ORF">P167DRAFT_607473</name>
</gene>
<dbReference type="Pfam" id="PF09335">
    <property type="entry name" value="VTT_dom"/>
    <property type="match status" value="1"/>
</dbReference>
<comment type="similarity">
    <text evidence="3">Belongs to the TVP38/TMEM64 family.</text>
</comment>
<dbReference type="Proteomes" id="UP000277580">
    <property type="component" value="Unassembled WGS sequence"/>
</dbReference>
<evidence type="ECO:0000256" key="8">
    <source>
        <dbReference type="ARBA" id="ARBA00023034"/>
    </source>
</evidence>